<dbReference type="STRING" id="472175.EL18_01711"/>
<evidence type="ECO:0000313" key="2">
    <source>
        <dbReference type="EMBL" id="KFB10673.1"/>
    </source>
</evidence>
<organism evidence="2 3">
    <name type="scientific">Nitratireductor basaltis</name>
    <dbReference type="NCBI Taxonomy" id="472175"/>
    <lineage>
        <taxon>Bacteria</taxon>
        <taxon>Pseudomonadati</taxon>
        <taxon>Pseudomonadota</taxon>
        <taxon>Alphaproteobacteria</taxon>
        <taxon>Hyphomicrobiales</taxon>
        <taxon>Phyllobacteriaceae</taxon>
        <taxon>Nitratireductor</taxon>
    </lineage>
</organism>
<keyword evidence="3" id="KW-1185">Reference proteome</keyword>
<name>A0A084UCI7_9HYPH</name>
<evidence type="ECO:0000313" key="3">
    <source>
        <dbReference type="Proteomes" id="UP000053675"/>
    </source>
</evidence>
<dbReference type="eggNOG" id="ENOG5031BS4">
    <property type="taxonomic scope" value="Bacteria"/>
</dbReference>
<reference evidence="2 3" key="1">
    <citation type="submission" date="2014-05" db="EMBL/GenBank/DDBJ databases">
        <title>Draft Genome Sequence of Nitratireductor basaltis Strain UMTGB225, A Marine Bacterium Isolated from Green Barrel Tunicate.</title>
        <authorList>
            <person name="Gan H.Y."/>
        </authorList>
    </citation>
    <scope>NUCLEOTIDE SEQUENCE [LARGE SCALE GENOMIC DNA]</scope>
    <source>
        <strain evidence="2 3">UMTGB225</strain>
    </source>
</reference>
<proteinExistence type="predicted"/>
<feature type="region of interest" description="Disordered" evidence="1">
    <location>
        <begin position="124"/>
        <end position="149"/>
    </location>
</feature>
<dbReference type="Proteomes" id="UP000053675">
    <property type="component" value="Unassembled WGS sequence"/>
</dbReference>
<dbReference type="PATRIC" id="fig|472175.3.peg.1718"/>
<dbReference type="AlphaFoldDB" id="A0A084UCI7"/>
<comment type="caution">
    <text evidence="2">The sequence shown here is derived from an EMBL/GenBank/DDBJ whole genome shotgun (WGS) entry which is preliminary data.</text>
</comment>
<accession>A0A084UCI7</accession>
<evidence type="ECO:0000256" key="1">
    <source>
        <dbReference type="SAM" id="MobiDB-lite"/>
    </source>
</evidence>
<sequence>MQRFFHPLFIPATPKAPHGCMEAMEKIMSELRAESRAFARNKKQRTAEARQRAALMLVAGFDLDEVRRLEGREREAALGKLSRLIERERLKGSRRHWSYDLNRHIALKQALETLGGTLAPAVGKTGLGSQRHHRRRKLSAPAPGATAMV</sequence>
<protein>
    <recommendedName>
        <fullName evidence="4">Cytoplasmic protein</fullName>
    </recommendedName>
</protein>
<evidence type="ECO:0008006" key="4">
    <source>
        <dbReference type="Google" id="ProtNLM"/>
    </source>
</evidence>
<dbReference type="EMBL" id="JMQM01000001">
    <property type="protein sequence ID" value="KFB10673.1"/>
    <property type="molecule type" value="Genomic_DNA"/>
</dbReference>
<gene>
    <name evidence="2" type="ORF">EL18_01711</name>
</gene>